<evidence type="ECO:0000256" key="3">
    <source>
        <dbReference type="ARBA" id="ARBA00022737"/>
    </source>
</evidence>
<dbReference type="Proteomes" id="UP000824118">
    <property type="component" value="Unassembled WGS sequence"/>
</dbReference>
<dbReference type="Gene3D" id="2.60.40.680">
    <property type="match status" value="1"/>
</dbReference>
<evidence type="ECO:0000256" key="2">
    <source>
        <dbReference type="ARBA" id="ARBA00022525"/>
    </source>
</evidence>
<accession>A0A9D1LZ39</accession>
<comment type="caution">
    <text evidence="6">The sequence shown here is derived from an EMBL/GenBank/DDBJ whole genome shotgun (WGS) entry which is preliminary data.</text>
</comment>
<dbReference type="InterPro" id="IPR008965">
    <property type="entry name" value="CBM2/CBM3_carb-bd_dom_sf"/>
</dbReference>
<sequence>MSKKIMSVMLAIFMLASLCVVGLTSASAADMYNPGYRMSGETGGNNYAKAGDTITVTLSVNTNGRYSINAQMELFYDNTKLQFVEDTEEVLWPNLYVAGNSFVYNFNYSAADAPFATGIHFNYSTLKGVDLTNGKEMMYQYKFKVLEDVNNLNELFCQEFHVFSLYNAAGKPTQGDPSTDVVADDNSGLTDGVTASLVISGGYAPVVIDTAALKALIAEANTYVENGGYTADSIEALKAAIAAAEAVVAAPESQDQV</sequence>
<reference evidence="6" key="2">
    <citation type="journal article" date="2021" name="PeerJ">
        <title>Extensive microbial diversity within the chicken gut microbiome revealed by metagenomics and culture.</title>
        <authorList>
            <person name="Gilroy R."/>
            <person name="Ravi A."/>
            <person name="Getino M."/>
            <person name="Pursley I."/>
            <person name="Horton D.L."/>
            <person name="Alikhan N.F."/>
            <person name="Baker D."/>
            <person name="Gharbi K."/>
            <person name="Hall N."/>
            <person name="Watson M."/>
            <person name="Adriaenssens E.M."/>
            <person name="Foster-Nyarko E."/>
            <person name="Jarju S."/>
            <person name="Secka A."/>
            <person name="Antonio M."/>
            <person name="Oren A."/>
            <person name="Chaudhuri R.R."/>
            <person name="La Ragione R."/>
            <person name="Hildebrand F."/>
            <person name="Pallen M.J."/>
        </authorList>
    </citation>
    <scope>NUCLEOTIDE SEQUENCE</scope>
    <source>
        <strain evidence="6">ChiGjej1B1-1684</strain>
    </source>
</reference>
<feature type="non-terminal residue" evidence="6">
    <location>
        <position position="257"/>
    </location>
</feature>
<evidence type="ECO:0000256" key="4">
    <source>
        <dbReference type="SAM" id="SignalP"/>
    </source>
</evidence>
<dbReference type="GO" id="GO:0005576">
    <property type="term" value="C:extracellular region"/>
    <property type="evidence" value="ECO:0007669"/>
    <property type="project" value="UniProtKB-SubCell"/>
</dbReference>
<organism evidence="6 7">
    <name type="scientific">Candidatus Limousia pullorum</name>
    <dbReference type="NCBI Taxonomy" id="2840860"/>
    <lineage>
        <taxon>Bacteria</taxon>
        <taxon>Bacillati</taxon>
        <taxon>Bacillota</taxon>
        <taxon>Clostridia</taxon>
        <taxon>Eubacteriales</taxon>
        <taxon>Oscillospiraceae</taxon>
        <taxon>Oscillospiraceae incertae sedis</taxon>
        <taxon>Candidatus Limousia</taxon>
    </lineage>
</organism>
<reference evidence="6" key="1">
    <citation type="submission" date="2020-10" db="EMBL/GenBank/DDBJ databases">
        <authorList>
            <person name="Gilroy R."/>
        </authorList>
    </citation>
    <scope>NUCLEOTIDE SEQUENCE</scope>
    <source>
        <strain evidence="6">ChiGjej1B1-1684</strain>
    </source>
</reference>
<name>A0A9D1LZ39_9FIRM</name>
<dbReference type="InterPro" id="IPR002102">
    <property type="entry name" value="Cohesin_dom"/>
</dbReference>
<comment type="subcellular location">
    <subcellularLocation>
        <location evidence="1">Secreted</location>
    </subcellularLocation>
</comment>
<evidence type="ECO:0000313" key="7">
    <source>
        <dbReference type="Proteomes" id="UP000824118"/>
    </source>
</evidence>
<evidence type="ECO:0000256" key="1">
    <source>
        <dbReference type="ARBA" id="ARBA00004613"/>
    </source>
</evidence>
<dbReference type="GO" id="GO:0030246">
    <property type="term" value="F:carbohydrate binding"/>
    <property type="evidence" value="ECO:0007669"/>
    <property type="project" value="InterPro"/>
</dbReference>
<evidence type="ECO:0000259" key="5">
    <source>
        <dbReference type="Pfam" id="PF00963"/>
    </source>
</evidence>
<keyword evidence="3" id="KW-0677">Repeat</keyword>
<keyword evidence="2" id="KW-0964">Secreted</keyword>
<dbReference type="SUPFAM" id="SSF49384">
    <property type="entry name" value="Carbohydrate-binding domain"/>
    <property type="match status" value="1"/>
</dbReference>
<dbReference type="Pfam" id="PF00963">
    <property type="entry name" value="Cohesin"/>
    <property type="match status" value="1"/>
</dbReference>
<feature type="domain" description="Cohesin" evidence="5">
    <location>
        <begin position="46"/>
        <end position="151"/>
    </location>
</feature>
<dbReference type="GO" id="GO:0000272">
    <property type="term" value="P:polysaccharide catabolic process"/>
    <property type="evidence" value="ECO:0007669"/>
    <property type="project" value="InterPro"/>
</dbReference>
<feature type="chain" id="PRO_5039644186" description="Cohesin domain-containing protein" evidence="4">
    <location>
        <begin position="29"/>
        <end position="257"/>
    </location>
</feature>
<protein>
    <recommendedName>
        <fullName evidence="5">Cohesin domain-containing protein</fullName>
    </recommendedName>
</protein>
<evidence type="ECO:0000313" key="6">
    <source>
        <dbReference type="EMBL" id="HIU50582.1"/>
    </source>
</evidence>
<dbReference type="AlphaFoldDB" id="A0A9D1LZ39"/>
<proteinExistence type="predicted"/>
<dbReference type="EMBL" id="DVNG01000089">
    <property type="protein sequence ID" value="HIU50582.1"/>
    <property type="molecule type" value="Genomic_DNA"/>
</dbReference>
<gene>
    <name evidence="6" type="ORF">IAD22_06175</name>
</gene>
<dbReference type="Gene3D" id="1.20.1270.90">
    <property type="entry name" value="AF1782-like"/>
    <property type="match status" value="1"/>
</dbReference>
<feature type="signal peptide" evidence="4">
    <location>
        <begin position="1"/>
        <end position="28"/>
    </location>
</feature>
<keyword evidence="4" id="KW-0732">Signal</keyword>